<evidence type="ECO:0000313" key="2">
    <source>
        <dbReference type="Proteomes" id="UP000483379"/>
    </source>
</evidence>
<evidence type="ECO:0000313" key="1">
    <source>
        <dbReference type="EMBL" id="NEV64009.1"/>
    </source>
</evidence>
<proteinExistence type="predicted"/>
<dbReference type="Gene3D" id="3.30.2310.20">
    <property type="entry name" value="RelE-like"/>
    <property type="match status" value="1"/>
</dbReference>
<dbReference type="Pfam" id="PF05015">
    <property type="entry name" value="HigB-like_toxin"/>
    <property type="match status" value="1"/>
</dbReference>
<name>A0A6M0K3M5_9GAMM</name>
<accession>A0A6M0K3M5</accession>
<sequence>MIKPFRCKATAKLFAGQSPRAFQPVAVRKLVQRHAAATLDFLRSPPGNRLEALSGDRAGQQSIRINAQWRLCFVWRDGDAFDVENVDDH</sequence>
<dbReference type="PANTHER" id="PTHR40266">
    <property type="entry name" value="TOXIN HIGB-1"/>
    <property type="match status" value="1"/>
</dbReference>
<organism evidence="1 2">
    <name type="scientific">Thiorhodococcus minor</name>
    <dbReference type="NCBI Taxonomy" id="57489"/>
    <lineage>
        <taxon>Bacteria</taxon>
        <taxon>Pseudomonadati</taxon>
        <taxon>Pseudomonadota</taxon>
        <taxon>Gammaproteobacteria</taxon>
        <taxon>Chromatiales</taxon>
        <taxon>Chromatiaceae</taxon>
        <taxon>Thiorhodococcus</taxon>
    </lineage>
</organism>
<protein>
    <submittedName>
        <fullName evidence="1">Type II toxin-antitoxin system RelE/ParE family toxin</fullName>
    </submittedName>
</protein>
<dbReference type="EMBL" id="JAAIJQ010000070">
    <property type="protein sequence ID" value="NEV64009.1"/>
    <property type="molecule type" value="Genomic_DNA"/>
</dbReference>
<dbReference type="InterPro" id="IPR035093">
    <property type="entry name" value="RelE/ParE_toxin_dom_sf"/>
</dbReference>
<dbReference type="RefSeq" id="WP_164454494.1">
    <property type="nucleotide sequence ID" value="NZ_JAAIJQ010000070.1"/>
</dbReference>
<keyword evidence="2" id="KW-1185">Reference proteome</keyword>
<dbReference type="InterPro" id="IPR007711">
    <property type="entry name" value="HigB-1"/>
</dbReference>
<dbReference type="Proteomes" id="UP000483379">
    <property type="component" value="Unassembled WGS sequence"/>
</dbReference>
<dbReference type="SUPFAM" id="SSF143011">
    <property type="entry name" value="RelE-like"/>
    <property type="match status" value="1"/>
</dbReference>
<dbReference type="PANTHER" id="PTHR40266:SF2">
    <property type="entry name" value="TOXIN HIGB-1"/>
    <property type="match status" value="1"/>
</dbReference>
<gene>
    <name evidence="1" type="ORF">G3446_19330</name>
</gene>
<reference evidence="1 2" key="1">
    <citation type="submission" date="2020-02" db="EMBL/GenBank/DDBJ databases">
        <title>Genome sequences of Thiorhodococcus mannitoliphagus and Thiorhodococcus minor, purple sulfur photosynthetic bacteria in the gammaproteobacterial family, Chromatiaceae.</title>
        <authorList>
            <person name="Aviles F.A."/>
            <person name="Meyer T.E."/>
            <person name="Kyndt J.A."/>
        </authorList>
    </citation>
    <scope>NUCLEOTIDE SEQUENCE [LARGE SCALE GENOMIC DNA]</scope>
    <source>
        <strain evidence="1 2">DSM 11518</strain>
    </source>
</reference>
<dbReference type="AlphaFoldDB" id="A0A6M0K3M5"/>
<comment type="caution">
    <text evidence="1">The sequence shown here is derived from an EMBL/GenBank/DDBJ whole genome shotgun (WGS) entry which is preliminary data.</text>
</comment>